<evidence type="ECO:0008006" key="3">
    <source>
        <dbReference type="Google" id="ProtNLM"/>
    </source>
</evidence>
<dbReference type="SUPFAM" id="SSF89392">
    <property type="entry name" value="Prokaryotic lipoproteins and lipoprotein localization factors"/>
    <property type="match status" value="1"/>
</dbReference>
<feature type="region of interest" description="Disordered" evidence="1">
    <location>
        <begin position="118"/>
        <end position="150"/>
    </location>
</feature>
<feature type="compositionally biased region" description="Low complexity" evidence="1">
    <location>
        <begin position="127"/>
        <end position="150"/>
    </location>
</feature>
<feature type="region of interest" description="Disordered" evidence="1">
    <location>
        <begin position="243"/>
        <end position="313"/>
    </location>
</feature>
<reference evidence="2" key="1">
    <citation type="submission" date="2020-02" db="EMBL/GenBank/DDBJ databases">
        <authorList>
            <person name="Meier V. D."/>
        </authorList>
    </citation>
    <scope>NUCLEOTIDE SEQUENCE</scope>
    <source>
        <strain evidence="2">AVDCRST_MAG54</strain>
    </source>
</reference>
<dbReference type="AlphaFoldDB" id="A0A6J4K7Y7"/>
<dbReference type="PANTHER" id="PTHR37507:SF2">
    <property type="entry name" value="SPORULATION PROTEIN YDCC"/>
    <property type="match status" value="1"/>
</dbReference>
<protein>
    <recommendedName>
        <fullName evidence="3">MucB/RseB N-terminal domain-containing protein</fullName>
    </recommendedName>
</protein>
<name>A0A6J4K7Y7_9PSEU</name>
<dbReference type="Gene3D" id="2.50.20.10">
    <property type="entry name" value="Lipoprotein localisation LolA/LolB/LppX"/>
    <property type="match status" value="1"/>
</dbReference>
<sequence length="348" mass="34904">MGRRSWVGAGLGAALVGAVGVGLLVAPAGAAAAPVLPPVSPEDLVSSVIAADAPALAGEVEVDNALGLPAVPGVPQLANGTSAIRVWSGGDGRGRVALPSADGERTLVSDGTTRWAYDSRERTVTRAPAGEGPDGPADAGPDAQDPTTAATQAVATLRQSSTVTVDGTAEVAGRAAYQLVLTPLPSERTLLREVRVAVDAETRLPLQLTVLAQGSGEPALQVGFSEIAYGPQDPSLFTFTPPPGTTVEDAPARDGAQPEGERQGTTVGDGWDRVMVGQAPQGGPGQQPEGEARPEGAPDLSALGTPVSGPWGTGRVITTAVATVIVTDDGRIAAGAVPQQVLTEALAR</sequence>
<dbReference type="EMBL" id="CADCTH010000632">
    <property type="protein sequence ID" value="CAA9298233.1"/>
    <property type="molecule type" value="Genomic_DNA"/>
</dbReference>
<evidence type="ECO:0000313" key="2">
    <source>
        <dbReference type="EMBL" id="CAA9298233.1"/>
    </source>
</evidence>
<gene>
    <name evidence="2" type="ORF">AVDCRST_MAG54-5018</name>
</gene>
<dbReference type="PANTHER" id="PTHR37507">
    <property type="entry name" value="SPORULATION PROTEIN YDCC"/>
    <property type="match status" value="1"/>
</dbReference>
<organism evidence="2">
    <name type="scientific">uncultured Actinomycetospora sp</name>
    <dbReference type="NCBI Taxonomy" id="1135996"/>
    <lineage>
        <taxon>Bacteria</taxon>
        <taxon>Bacillati</taxon>
        <taxon>Actinomycetota</taxon>
        <taxon>Actinomycetes</taxon>
        <taxon>Pseudonocardiales</taxon>
        <taxon>Pseudonocardiaceae</taxon>
        <taxon>Actinomycetospora</taxon>
        <taxon>environmental samples</taxon>
    </lineage>
</organism>
<dbReference type="InterPro" id="IPR052944">
    <property type="entry name" value="Sporulation_related"/>
</dbReference>
<accession>A0A6J4K7Y7</accession>
<dbReference type="InterPro" id="IPR029046">
    <property type="entry name" value="LolA/LolB/LppX"/>
</dbReference>
<proteinExistence type="predicted"/>
<evidence type="ECO:0000256" key="1">
    <source>
        <dbReference type="SAM" id="MobiDB-lite"/>
    </source>
</evidence>